<dbReference type="Gene3D" id="2.40.420.20">
    <property type="match status" value="1"/>
</dbReference>
<dbReference type="Gene3D" id="2.40.50.100">
    <property type="match status" value="1"/>
</dbReference>
<dbReference type="GO" id="GO:0015562">
    <property type="term" value="F:efflux transmembrane transporter activity"/>
    <property type="evidence" value="ECO:0007669"/>
    <property type="project" value="TreeGrafter"/>
</dbReference>
<feature type="domain" description="CusB-like beta-barrel" evidence="3">
    <location>
        <begin position="243"/>
        <end position="311"/>
    </location>
</feature>
<dbReference type="AlphaFoldDB" id="A0A401ZVM9"/>
<dbReference type="RefSeq" id="WP_126578473.1">
    <property type="nucleotide sequence ID" value="NZ_BIFR01000001.1"/>
</dbReference>
<dbReference type="InterPro" id="IPR006143">
    <property type="entry name" value="RND_pump_MFP"/>
</dbReference>
<protein>
    <submittedName>
        <fullName evidence="5">MexH family multidrug efflux RND transporter periplasmic adaptor subunit</fullName>
    </submittedName>
</protein>
<proteinExistence type="inferred from homology"/>
<keyword evidence="2" id="KW-0472">Membrane</keyword>
<evidence type="ECO:0000259" key="3">
    <source>
        <dbReference type="Pfam" id="PF25954"/>
    </source>
</evidence>
<dbReference type="PANTHER" id="PTHR30469">
    <property type="entry name" value="MULTIDRUG RESISTANCE PROTEIN MDTA"/>
    <property type="match status" value="1"/>
</dbReference>
<organism evidence="5 6">
    <name type="scientific">Tengunoibacter tsumagoiensis</name>
    <dbReference type="NCBI Taxonomy" id="2014871"/>
    <lineage>
        <taxon>Bacteria</taxon>
        <taxon>Bacillati</taxon>
        <taxon>Chloroflexota</taxon>
        <taxon>Ktedonobacteria</taxon>
        <taxon>Ktedonobacterales</taxon>
        <taxon>Dictyobacteraceae</taxon>
        <taxon>Tengunoibacter</taxon>
    </lineage>
</organism>
<accession>A0A401ZVM9</accession>
<dbReference type="PANTHER" id="PTHR30469:SF15">
    <property type="entry name" value="HLYD FAMILY OF SECRETION PROTEINS"/>
    <property type="match status" value="1"/>
</dbReference>
<feature type="transmembrane region" description="Helical" evidence="2">
    <location>
        <begin position="57"/>
        <end position="75"/>
    </location>
</feature>
<dbReference type="InterPro" id="IPR058792">
    <property type="entry name" value="Beta-barrel_RND_2"/>
</dbReference>
<dbReference type="InterPro" id="IPR058637">
    <property type="entry name" value="YknX-like_C"/>
</dbReference>
<dbReference type="OrthoDB" id="9784685at2"/>
<dbReference type="EMBL" id="BIFR01000001">
    <property type="protein sequence ID" value="GCE10907.1"/>
    <property type="molecule type" value="Genomic_DNA"/>
</dbReference>
<comment type="similarity">
    <text evidence="1">Belongs to the membrane fusion protein (MFP) (TC 8.A.1) family.</text>
</comment>
<dbReference type="NCBIfam" id="TIGR01730">
    <property type="entry name" value="RND_mfp"/>
    <property type="match status" value="1"/>
</dbReference>
<keyword evidence="2" id="KW-0812">Transmembrane</keyword>
<feature type="domain" description="YknX-like C-terminal permuted SH3-like" evidence="4">
    <location>
        <begin position="318"/>
        <end position="385"/>
    </location>
</feature>
<dbReference type="Pfam" id="PF25989">
    <property type="entry name" value="YknX_C"/>
    <property type="match status" value="1"/>
</dbReference>
<evidence type="ECO:0000313" key="6">
    <source>
        <dbReference type="Proteomes" id="UP000287352"/>
    </source>
</evidence>
<comment type="caution">
    <text evidence="5">The sequence shown here is derived from an EMBL/GenBank/DDBJ whole genome shotgun (WGS) entry which is preliminary data.</text>
</comment>
<name>A0A401ZVM9_9CHLR</name>
<dbReference type="Proteomes" id="UP000287352">
    <property type="component" value="Unassembled WGS sequence"/>
</dbReference>
<sequence length="393" mass="41579">MSTHDSNDKDTRQKLVDAQTLLMQAIPSSSPNLQTAEAIGNAPLIPRVTGEKGNRRLVIIAVVLVVLILGSAVAWSQLKKGPVSVTLYQANMQNVTRSIGGNGQLYAVQTLDISYPLVERVVAVNVKPGDDVSPNQALIQLDMTQLNAQVKQAADEVASSQSKLNKVAGTVQAPEAQREYEDAVARYNTLVAEAKSPTLNNGTLISPLKGHVVSVSVQPGEVAAANSTMMTLAVDSTLVAHIQIPLLNLGQVYVGQTATVTPSALPDQTFQGSVSTVIPQASANSDTFEVWINVNNDKNTLLANMNVFASVQEPLHTVVVPRLAVLNPDHGSTVFVVRNGKATLHHIQVGGYAGDKVIVSGGLSDGDLVVLTGLDTLKDGQDVNVISTERPKK</sequence>
<dbReference type="Pfam" id="PF25954">
    <property type="entry name" value="Beta-barrel_RND_2"/>
    <property type="match status" value="1"/>
</dbReference>
<evidence type="ECO:0000313" key="5">
    <source>
        <dbReference type="EMBL" id="GCE10907.1"/>
    </source>
</evidence>
<evidence type="ECO:0000256" key="2">
    <source>
        <dbReference type="SAM" id="Phobius"/>
    </source>
</evidence>
<evidence type="ECO:0000256" key="1">
    <source>
        <dbReference type="ARBA" id="ARBA00009477"/>
    </source>
</evidence>
<dbReference type="SUPFAM" id="SSF111369">
    <property type="entry name" value="HlyD-like secretion proteins"/>
    <property type="match status" value="1"/>
</dbReference>
<dbReference type="GO" id="GO:1990281">
    <property type="term" value="C:efflux pump complex"/>
    <property type="evidence" value="ECO:0007669"/>
    <property type="project" value="TreeGrafter"/>
</dbReference>
<keyword evidence="2" id="KW-1133">Transmembrane helix</keyword>
<dbReference type="Gene3D" id="2.40.30.170">
    <property type="match status" value="1"/>
</dbReference>
<gene>
    <name evidence="5" type="primary">czcB</name>
    <name evidence="5" type="ORF">KTT_07660</name>
</gene>
<reference evidence="6" key="1">
    <citation type="submission" date="2018-12" db="EMBL/GenBank/DDBJ databases">
        <title>Tengunoibacter tsumagoiensis gen. nov., sp. nov., Dictyobacter kobayashii sp. nov., D. alpinus sp. nov., and D. joshuensis sp. nov. and description of Dictyobacteraceae fam. nov. within the order Ktedonobacterales isolated from Tengu-no-mugimeshi.</title>
        <authorList>
            <person name="Wang C.M."/>
            <person name="Zheng Y."/>
            <person name="Sakai Y."/>
            <person name="Toyoda A."/>
            <person name="Minakuchi Y."/>
            <person name="Abe K."/>
            <person name="Yokota A."/>
            <person name="Yabe S."/>
        </authorList>
    </citation>
    <scope>NUCLEOTIDE SEQUENCE [LARGE SCALE GENOMIC DNA]</scope>
    <source>
        <strain evidence="6">Uno3</strain>
    </source>
</reference>
<keyword evidence="6" id="KW-1185">Reference proteome</keyword>
<evidence type="ECO:0000259" key="4">
    <source>
        <dbReference type="Pfam" id="PF25989"/>
    </source>
</evidence>